<feature type="chain" id="PRO_5035900629" evidence="1">
    <location>
        <begin position="27"/>
        <end position="96"/>
    </location>
</feature>
<dbReference type="Proteomes" id="UP000005239">
    <property type="component" value="Unassembled WGS sequence"/>
</dbReference>
<sequence length="96" mass="10500">NHIIIMNTRLTLILIPILICISLGQSSSDESIVREAMKQAIVNLSQQTPPTSNRFIDSQRANGASIAAQRKGDLLQETTRLLIAKHGVEIIPRLSG</sequence>
<reference evidence="3" key="1">
    <citation type="journal article" date="2008" name="Nat. Genet.">
        <title>The Pristionchus pacificus genome provides a unique perspective on nematode lifestyle and parasitism.</title>
        <authorList>
            <person name="Dieterich C."/>
            <person name="Clifton S.W."/>
            <person name="Schuster L.N."/>
            <person name="Chinwalla A."/>
            <person name="Delehaunty K."/>
            <person name="Dinkelacker I."/>
            <person name="Fulton L."/>
            <person name="Fulton R."/>
            <person name="Godfrey J."/>
            <person name="Minx P."/>
            <person name="Mitreva M."/>
            <person name="Roeseler W."/>
            <person name="Tian H."/>
            <person name="Witte H."/>
            <person name="Yang S.P."/>
            <person name="Wilson R.K."/>
            <person name="Sommer R.J."/>
        </authorList>
    </citation>
    <scope>NUCLEOTIDE SEQUENCE [LARGE SCALE GENOMIC DNA]</scope>
    <source>
        <strain evidence="3">PS312</strain>
    </source>
</reference>
<keyword evidence="1" id="KW-0732">Signal</keyword>
<accession>A0A8R1UVZ1</accession>
<organism evidence="2 3">
    <name type="scientific">Pristionchus pacificus</name>
    <name type="common">Parasitic nematode worm</name>
    <dbReference type="NCBI Taxonomy" id="54126"/>
    <lineage>
        <taxon>Eukaryota</taxon>
        <taxon>Metazoa</taxon>
        <taxon>Ecdysozoa</taxon>
        <taxon>Nematoda</taxon>
        <taxon>Chromadorea</taxon>
        <taxon>Rhabditida</taxon>
        <taxon>Rhabditina</taxon>
        <taxon>Diplogasteromorpha</taxon>
        <taxon>Diplogasteroidea</taxon>
        <taxon>Neodiplogasteridae</taxon>
        <taxon>Pristionchus</taxon>
    </lineage>
</organism>
<reference evidence="2" key="2">
    <citation type="submission" date="2022-06" db="UniProtKB">
        <authorList>
            <consortium name="EnsemblMetazoa"/>
        </authorList>
    </citation>
    <scope>IDENTIFICATION</scope>
    <source>
        <strain evidence="2">PS312</strain>
    </source>
</reference>
<gene>
    <name evidence="2" type="primary">WBGene00278402</name>
</gene>
<evidence type="ECO:0000313" key="2">
    <source>
        <dbReference type="EnsemblMetazoa" id="PPA40033.1"/>
    </source>
</evidence>
<name>A0A8R1UVZ1_PRIPA</name>
<evidence type="ECO:0000313" key="3">
    <source>
        <dbReference type="Proteomes" id="UP000005239"/>
    </source>
</evidence>
<keyword evidence="3" id="KW-1185">Reference proteome</keyword>
<proteinExistence type="predicted"/>
<protein>
    <submittedName>
        <fullName evidence="2">Uncharacterized protein</fullName>
    </submittedName>
</protein>
<dbReference type="AlphaFoldDB" id="A0A8R1UVZ1"/>
<evidence type="ECO:0000256" key="1">
    <source>
        <dbReference type="SAM" id="SignalP"/>
    </source>
</evidence>
<dbReference type="EnsemblMetazoa" id="PPA40033.1">
    <property type="protein sequence ID" value="PPA40033.1"/>
    <property type="gene ID" value="WBGene00278402"/>
</dbReference>
<feature type="signal peptide" evidence="1">
    <location>
        <begin position="1"/>
        <end position="26"/>
    </location>
</feature>